<proteinExistence type="predicted"/>
<keyword evidence="2" id="KW-1185">Reference proteome</keyword>
<dbReference type="Proteomes" id="UP000245959">
    <property type="component" value="Unassembled WGS sequence"/>
</dbReference>
<dbReference type="AlphaFoldDB" id="A0A2U1AGS8"/>
<accession>A0A2U1AGS8</accession>
<evidence type="ECO:0000313" key="1">
    <source>
        <dbReference type="EMBL" id="PVY35597.1"/>
    </source>
</evidence>
<sequence length="426" mass="49610">MQRRLKIKKTAVLGTAVFVVALGGYVLSDAILQQNTLQLAKSSEREGEYAHLVSWLPQDAKLAIEYRAKYLFYQTRMNRARKLDAKVEAIFTFADYIKVKDPKGSDEMMVSLVTNPEYKDSRRAYRAYAFLLLNDKSRHPVQIREFHDYMKTLKWEEDIYYAWEEGQKRLNAMRAKDAVYLDFYAPLLENPKPYTNYDRFYTDIERRAPKVEGKQELAERAARIKADNKAGKRWLSQDLLRAPLEYRERYQDVKQSIAEAGTPEELVSALTSLAVLTRGKDDAESNATFDRLLDTPELKNASNAYLPLSNLLLYKKSKRQLSVEQYHKVLEGIKDPRNLYLAWEAGYQQLLNEKAAPKVMMEYLAPLLDQEIKYRDYALLFREIAKQAEALKDADKAARANRFLQRVQDIYMPSVVMDDENFNRLN</sequence>
<gene>
    <name evidence="1" type="ORF">C8D82_1404</name>
</gene>
<evidence type="ECO:0000313" key="2">
    <source>
        <dbReference type="Proteomes" id="UP000245959"/>
    </source>
</evidence>
<comment type="caution">
    <text evidence="1">The sequence shown here is derived from an EMBL/GenBank/DDBJ whole genome shotgun (WGS) entry which is preliminary data.</text>
</comment>
<name>A0A2U1AGS8_9BACT</name>
<reference evidence="1 2" key="1">
    <citation type="submission" date="2018-04" db="EMBL/GenBank/DDBJ databases">
        <title>Genomic Encyclopedia of Type Strains, Phase IV (KMG-IV): sequencing the most valuable type-strain genomes for metagenomic binning, comparative biology and taxonomic classification.</title>
        <authorList>
            <person name="Goeker M."/>
        </authorList>
    </citation>
    <scope>NUCLEOTIDE SEQUENCE [LARGE SCALE GENOMIC DNA]</scope>
    <source>
        <strain evidence="1 2">DSM 14823</strain>
    </source>
</reference>
<organism evidence="1 2">
    <name type="scientific">Victivallis vadensis</name>
    <dbReference type="NCBI Taxonomy" id="172901"/>
    <lineage>
        <taxon>Bacteria</taxon>
        <taxon>Pseudomonadati</taxon>
        <taxon>Lentisphaerota</taxon>
        <taxon>Lentisphaeria</taxon>
        <taxon>Victivallales</taxon>
        <taxon>Victivallaceae</taxon>
        <taxon>Victivallis</taxon>
    </lineage>
</organism>
<dbReference type="EMBL" id="QEKH01000040">
    <property type="protein sequence ID" value="PVY35597.1"/>
    <property type="molecule type" value="Genomic_DNA"/>
</dbReference>
<protein>
    <submittedName>
        <fullName evidence="1">Uncharacterized protein</fullName>
    </submittedName>
</protein>